<feature type="transmembrane region" description="Helical" evidence="1">
    <location>
        <begin position="156"/>
        <end position="181"/>
    </location>
</feature>
<dbReference type="PANTHER" id="PTHR23028:SF53">
    <property type="entry name" value="ACYL_TRANSF_3 DOMAIN-CONTAINING PROTEIN"/>
    <property type="match status" value="1"/>
</dbReference>
<feature type="transmembrane region" description="Helical" evidence="1">
    <location>
        <begin position="244"/>
        <end position="263"/>
    </location>
</feature>
<dbReference type="GO" id="GO:0016020">
    <property type="term" value="C:membrane"/>
    <property type="evidence" value="ECO:0007669"/>
    <property type="project" value="TreeGrafter"/>
</dbReference>
<feature type="domain" description="Acyltransferase 3" evidence="2">
    <location>
        <begin position="7"/>
        <end position="321"/>
    </location>
</feature>
<feature type="transmembrane region" description="Helical" evidence="1">
    <location>
        <begin position="121"/>
        <end position="144"/>
    </location>
</feature>
<sequence length="342" mass="39395">MNKSRILFLDYMRIFAFSSVILGHKFYRDLVSVANDSNTHITIRYIAQAIYDITVGGAVGVVVFFMISGYIITYVLQSEGTKEFYLKRIFRIYPIYIFAVLTEVIVKYFNGIDIPPLSVLVPRLLLIGDFFGTPLGLAGVEWTLRIEVMFYVIMGLMKFSGVLSSGRVACTLMVITCFVLMESKVFPTASDFHHGLFSTYLPILFCGVVVFFMEKREISRFTAFLCLSIMLYSHFKILEVASPRWINTNYAIIGFCIFMVSWAMRDKFSYNYWCVLLSELTYSIYLFHDWIWIYFKKISSAITDNYAINNAIIMILLLSLCYASNKLIEKRGVKIGRLVISK</sequence>
<evidence type="ECO:0000313" key="3">
    <source>
        <dbReference type="EMBL" id="MDK9364813.1"/>
    </source>
</evidence>
<dbReference type="PANTHER" id="PTHR23028">
    <property type="entry name" value="ACETYLTRANSFERASE"/>
    <property type="match status" value="1"/>
</dbReference>
<proteinExistence type="predicted"/>
<keyword evidence="3" id="KW-0808">Transferase</keyword>
<protein>
    <submittedName>
        <fullName evidence="3">Acyltransferase</fullName>
        <ecNumber evidence="3">2.3.-.-</ecNumber>
    </submittedName>
</protein>
<feature type="transmembrane region" description="Helical" evidence="1">
    <location>
        <begin position="193"/>
        <end position="213"/>
    </location>
</feature>
<comment type="caution">
    <text evidence="3">The sequence shown here is derived from an EMBL/GenBank/DDBJ whole genome shotgun (WGS) entry which is preliminary data.</text>
</comment>
<feature type="transmembrane region" description="Helical" evidence="1">
    <location>
        <begin position="53"/>
        <end position="76"/>
    </location>
</feature>
<evidence type="ECO:0000259" key="2">
    <source>
        <dbReference type="Pfam" id="PF01757"/>
    </source>
</evidence>
<dbReference type="EMBL" id="JASSOM010000062">
    <property type="protein sequence ID" value="MDK9364813.1"/>
    <property type="molecule type" value="Genomic_DNA"/>
</dbReference>
<feature type="transmembrane region" description="Helical" evidence="1">
    <location>
        <begin position="88"/>
        <end position="109"/>
    </location>
</feature>
<dbReference type="InterPro" id="IPR050879">
    <property type="entry name" value="Acyltransferase_3"/>
</dbReference>
<evidence type="ECO:0000256" key="1">
    <source>
        <dbReference type="SAM" id="Phobius"/>
    </source>
</evidence>
<keyword evidence="3" id="KW-0012">Acyltransferase</keyword>
<keyword evidence="1" id="KW-0472">Membrane</keyword>
<feature type="transmembrane region" description="Helical" evidence="1">
    <location>
        <begin position="220"/>
        <end position="238"/>
    </location>
</feature>
<dbReference type="InterPro" id="IPR002656">
    <property type="entry name" value="Acyl_transf_3_dom"/>
</dbReference>
<dbReference type="EC" id="2.3.-.-" evidence="3"/>
<dbReference type="Proteomes" id="UP001223214">
    <property type="component" value="Unassembled WGS sequence"/>
</dbReference>
<accession>A0AAP4D9J9</accession>
<organism evidence="3 4">
    <name type="scientific">Lelliottia wanjuensis</name>
    <dbReference type="NCBI Taxonomy" id="3050585"/>
    <lineage>
        <taxon>Bacteria</taxon>
        <taxon>Pseudomonadati</taxon>
        <taxon>Pseudomonadota</taxon>
        <taxon>Gammaproteobacteria</taxon>
        <taxon>Enterobacterales</taxon>
        <taxon>Enterobacteriaceae</taxon>
        <taxon>Lelliottia</taxon>
    </lineage>
</organism>
<dbReference type="GO" id="GO:0016747">
    <property type="term" value="F:acyltransferase activity, transferring groups other than amino-acyl groups"/>
    <property type="evidence" value="ECO:0007669"/>
    <property type="project" value="InterPro"/>
</dbReference>
<reference evidence="3 4" key="1">
    <citation type="submission" date="2023-06" db="EMBL/GenBank/DDBJ databases">
        <title>Identification and characterization of antibiotic-resistant Gram-negative bacteria.</title>
        <authorList>
            <person name="Cho G.-S."/>
            <person name="Lee J."/>
            <person name="Tai E."/>
            <person name="Jeong S."/>
            <person name="Kim I."/>
            <person name="Kim B.-E."/>
            <person name="Jeong M.-I."/>
            <person name="Oh K.-K."/>
            <person name="Franz C.M.A.P."/>
        </authorList>
    </citation>
    <scope>NUCLEOTIDE SEQUENCE [LARGE SCALE GENOMIC DNA]</scope>
    <source>
        <strain evidence="3 4">V106_12</strain>
    </source>
</reference>
<feature type="transmembrane region" description="Helical" evidence="1">
    <location>
        <begin position="307"/>
        <end position="328"/>
    </location>
</feature>
<dbReference type="Pfam" id="PF01757">
    <property type="entry name" value="Acyl_transf_3"/>
    <property type="match status" value="1"/>
</dbReference>
<feature type="transmembrane region" description="Helical" evidence="1">
    <location>
        <begin position="270"/>
        <end position="295"/>
    </location>
</feature>
<keyword evidence="1" id="KW-0812">Transmembrane</keyword>
<keyword evidence="1" id="KW-1133">Transmembrane helix</keyword>
<name>A0AAP4D9J9_9ENTR</name>
<dbReference type="GO" id="GO:0000271">
    <property type="term" value="P:polysaccharide biosynthetic process"/>
    <property type="evidence" value="ECO:0007669"/>
    <property type="project" value="TreeGrafter"/>
</dbReference>
<gene>
    <name evidence="3" type="ORF">QQF32_16570</name>
</gene>
<dbReference type="AlphaFoldDB" id="A0AAP4D9J9"/>
<evidence type="ECO:0000313" key="4">
    <source>
        <dbReference type="Proteomes" id="UP001223214"/>
    </source>
</evidence>
<dbReference type="RefSeq" id="WP_285157144.1">
    <property type="nucleotide sequence ID" value="NZ_JASSOM010000062.1"/>
</dbReference>
<keyword evidence="4" id="KW-1185">Reference proteome</keyword>